<proteinExistence type="predicted"/>
<evidence type="ECO:0000313" key="1">
    <source>
        <dbReference type="EMBL" id="MBH8594088.1"/>
    </source>
</evidence>
<dbReference type="Proteomes" id="UP000633619">
    <property type="component" value="Unassembled WGS sequence"/>
</dbReference>
<keyword evidence="2" id="KW-1185">Reference proteome</keyword>
<gene>
    <name evidence="1" type="ORF">I8U20_01940</name>
</gene>
<organism evidence="1 2">
    <name type="scientific">Thermoactinomyces intermedius</name>
    <dbReference type="NCBI Taxonomy" id="2024"/>
    <lineage>
        <taxon>Bacteria</taxon>
        <taxon>Bacillati</taxon>
        <taxon>Bacillota</taxon>
        <taxon>Bacilli</taxon>
        <taxon>Bacillales</taxon>
        <taxon>Thermoactinomycetaceae</taxon>
        <taxon>Thermoactinomyces</taxon>
    </lineage>
</organism>
<evidence type="ECO:0000313" key="2">
    <source>
        <dbReference type="Proteomes" id="UP000633619"/>
    </source>
</evidence>
<comment type="caution">
    <text evidence="1">The sequence shown here is derived from an EMBL/GenBank/DDBJ whole genome shotgun (WGS) entry which is preliminary data.</text>
</comment>
<sequence length="102" mass="11234">MAKQTVTVKLDKQRKLKYTFSAFCELEEALGRPLTEIKNNFRMKDLRALVWAGLLHENPDLTLEETGRLLDEAPSLEDVGDAVAKALEMSVTKNAGNGGSGK</sequence>
<accession>A0A8I1DB78</accession>
<reference evidence="1 2" key="1">
    <citation type="submission" date="2020-12" db="EMBL/GenBank/DDBJ databases">
        <title>WGS of Thermoactinomyces spp.</title>
        <authorList>
            <person name="Cheng K."/>
        </authorList>
    </citation>
    <scope>NUCLEOTIDE SEQUENCE [LARGE SCALE GENOMIC DNA]</scope>
    <source>
        <strain evidence="2">CICC 10671\DSM 43846</strain>
    </source>
</reference>
<protein>
    <submittedName>
        <fullName evidence="1">Uncharacterized protein</fullName>
    </submittedName>
</protein>
<dbReference type="EMBL" id="JAECVW010000001">
    <property type="protein sequence ID" value="MBH8594088.1"/>
    <property type="molecule type" value="Genomic_DNA"/>
</dbReference>
<dbReference type="RefSeq" id="WP_181729156.1">
    <property type="nucleotide sequence ID" value="NZ_JACEIR010000001.1"/>
</dbReference>
<name>A0A8I1DB78_THEIN</name>
<dbReference type="AlphaFoldDB" id="A0A8I1DB78"/>